<dbReference type="AlphaFoldDB" id="A0AAD7T2J8"/>
<feature type="signal peptide" evidence="2">
    <location>
        <begin position="1"/>
        <end position="25"/>
    </location>
</feature>
<dbReference type="InterPro" id="IPR053891">
    <property type="entry name" value="Shisa_N"/>
</dbReference>
<proteinExistence type="predicted"/>
<feature type="compositionally biased region" description="Low complexity" evidence="1">
    <location>
        <begin position="197"/>
        <end position="223"/>
    </location>
</feature>
<evidence type="ECO:0000259" key="3">
    <source>
        <dbReference type="Pfam" id="PF13908"/>
    </source>
</evidence>
<accession>A0AAD7T2J8</accession>
<name>A0AAD7T2J8_9TELE</name>
<evidence type="ECO:0000256" key="1">
    <source>
        <dbReference type="SAM" id="MobiDB-lite"/>
    </source>
</evidence>
<dbReference type="EMBL" id="JAINUG010000016">
    <property type="protein sequence ID" value="KAJ8413176.1"/>
    <property type="molecule type" value="Genomic_DNA"/>
</dbReference>
<comment type="caution">
    <text evidence="4">The sequence shown here is derived from an EMBL/GenBank/DDBJ whole genome shotgun (WGS) entry which is preliminary data.</text>
</comment>
<feature type="region of interest" description="Disordered" evidence="1">
    <location>
        <begin position="510"/>
        <end position="529"/>
    </location>
</feature>
<organism evidence="4 5">
    <name type="scientific">Aldrovandia affinis</name>
    <dbReference type="NCBI Taxonomy" id="143900"/>
    <lineage>
        <taxon>Eukaryota</taxon>
        <taxon>Metazoa</taxon>
        <taxon>Chordata</taxon>
        <taxon>Craniata</taxon>
        <taxon>Vertebrata</taxon>
        <taxon>Euteleostomi</taxon>
        <taxon>Actinopterygii</taxon>
        <taxon>Neopterygii</taxon>
        <taxon>Teleostei</taxon>
        <taxon>Notacanthiformes</taxon>
        <taxon>Halosauridae</taxon>
        <taxon>Aldrovandia</taxon>
    </lineage>
</organism>
<dbReference type="Pfam" id="PF13908">
    <property type="entry name" value="Shisa_N"/>
    <property type="match status" value="1"/>
</dbReference>
<gene>
    <name evidence="4" type="ORF">AAFF_G00091720</name>
</gene>
<dbReference type="Proteomes" id="UP001221898">
    <property type="component" value="Unassembled WGS sequence"/>
</dbReference>
<evidence type="ECO:0000313" key="5">
    <source>
        <dbReference type="Proteomes" id="UP001221898"/>
    </source>
</evidence>
<sequence length="675" mass="72538">MQSGSFHMSVTVVMTLLLAIIDVKASGEYCHGWHDSQGTWREGFQCPERFDSGDAIICCGKCELRYCCTSTEARLDQGACENDKQTREPGSDSKENKDNGAALELKFCCPHEVAPIGFQAAVPRAIGSGLQGISKSALTQQGPVLQNGSSVGARGMSDGRIRVQVQSNWSRPLGMVGAALEALGAGRLLETIPMMASTGTSRGSSSRQSSTATSSSSSAQSSARPPALLHAQAGCCLPPDTGVYVNMPPNFSLLSCQQAAQILHPQYIGYALQHEAIAPSPAPFLHPPTGYRPLQSPFPPLTNMASEPKHPLMTMSFYLSAVTNQLTPTAHALFIPYKFYGIEVWTLGRPGKRVRRESVRCGDGPEQAWSAEYGARSTEAQSSFLPVVGRPVCMRDKQQLHTQCPPLPKVLYSSDQNFGKATVGRGHSVPPYPHHGYSRNSAPQQLQSSPMGLWQVGQANSQRAASSASFETKFAHWRSGDSLTCFTTNSCRLTLPSPPGADSQMAPQIGADDQGQSGRDGFRTASLTGSTAQPKYGVLDHVSQHGCSWVHRPRLQLLNLLKQRLPKTNVLSASLPPPWGGQPNTAPGGTPGQSRLWRDGELNPVSVASVRHCNHWTTREAPSLSILSTMFAAESWFPIKLDQSPPLVAFLARADSGRTGNQTPVSVGSVDCCQF</sequence>
<keyword evidence="2" id="KW-0732">Signal</keyword>
<keyword evidence="5" id="KW-1185">Reference proteome</keyword>
<feature type="domain" description="Shisa N-terminal" evidence="3">
    <location>
        <begin position="27"/>
        <end position="82"/>
    </location>
</feature>
<reference evidence="4" key="1">
    <citation type="journal article" date="2023" name="Science">
        <title>Genome structures resolve the early diversification of teleost fishes.</title>
        <authorList>
            <person name="Parey E."/>
            <person name="Louis A."/>
            <person name="Montfort J."/>
            <person name="Bouchez O."/>
            <person name="Roques C."/>
            <person name="Iampietro C."/>
            <person name="Lluch J."/>
            <person name="Castinel A."/>
            <person name="Donnadieu C."/>
            <person name="Desvignes T."/>
            <person name="Floi Bucao C."/>
            <person name="Jouanno E."/>
            <person name="Wen M."/>
            <person name="Mejri S."/>
            <person name="Dirks R."/>
            <person name="Jansen H."/>
            <person name="Henkel C."/>
            <person name="Chen W.J."/>
            <person name="Zahm M."/>
            <person name="Cabau C."/>
            <person name="Klopp C."/>
            <person name="Thompson A.W."/>
            <person name="Robinson-Rechavi M."/>
            <person name="Braasch I."/>
            <person name="Lecointre G."/>
            <person name="Bobe J."/>
            <person name="Postlethwait J.H."/>
            <person name="Berthelot C."/>
            <person name="Roest Crollius H."/>
            <person name="Guiguen Y."/>
        </authorList>
    </citation>
    <scope>NUCLEOTIDE SEQUENCE</scope>
    <source>
        <strain evidence="4">NC1722</strain>
    </source>
</reference>
<protein>
    <recommendedName>
        <fullName evidence="3">Shisa N-terminal domain-containing protein</fullName>
    </recommendedName>
</protein>
<evidence type="ECO:0000313" key="4">
    <source>
        <dbReference type="EMBL" id="KAJ8413176.1"/>
    </source>
</evidence>
<feature type="region of interest" description="Disordered" evidence="1">
    <location>
        <begin position="197"/>
        <end position="224"/>
    </location>
</feature>
<feature type="chain" id="PRO_5041897238" description="Shisa N-terminal domain-containing protein" evidence="2">
    <location>
        <begin position="26"/>
        <end position="675"/>
    </location>
</feature>
<evidence type="ECO:0000256" key="2">
    <source>
        <dbReference type="SAM" id="SignalP"/>
    </source>
</evidence>